<keyword evidence="3" id="KW-1185">Reference proteome</keyword>
<keyword evidence="1" id="KW-1133">Transmembrane helix</keyword>
<evidence type="ECO:0000313" key="2">
    <source>
        <dbReference type="EMBL" id="ALA13044.1"/>
    </source>
</evidence>
<evidence type="ECO:0000256" key="1">
    <source>
        <dbReference type="SAM" id="Phobius"/>
    </source>
</evidence>
<accession>A0A0K2CZS2</accession>
<keyword evidence="1" id="KW-0812">Transmembrane</keyword>
<protein>
    <submittedName>
        <fullName evidence="2">Uncharacterized protein</fullName>
    </submittedName>
</protein>
<dbReference type="RefSeq" id="YP_009206950.1">
    <property type="nucleotide sequence ID" value="NC_028890.1"/>
</dbReference>
<evidence type="ECO:0000313" key="3">
    <source>
        <dbReference type="Proteomes" id="UP000204602"/>
    </source>
</evidence>
<name>A0A0K2CZS2_9CAUD</name>
<feature type="transmembrane region" description="Helical" evidence="1">
    <location>
        <begin position="30"/>
        <end position="49"/>
    </location>
</feature>
<dbReference type="GeneID" id="26633255"/>
<dbReference type="OrthoDB" id="38872at10239"/>
<gene>
    <name evidence="2" type="ORF">TSARBOMBA_135</name>
</gene>
<dbReference type="KEGG" id="vg:26633255"/>
<organism evidence="2 3">
    <name type="scientific">Bacillus phage TsarBomba</name>
    <dbReference type="NCBI Taxonomy" id="1690456"/>
    <lineage>
        <taxon>Viruses</taxon>
        <taxon>Duplodnaviria</taxon>
        <taxon>Heunggongvirae</taxon>
        <taxon>Uroviricota</taxon>
        <taxon>Caudoviricetes</taxon>
        <taxon>Herelleviridae</taxon>
        <taxon>Bastillevirinae</taxon>
        <taxon>Tsarbombavirus</taxon>
        <taxon>Tsarbombavirus tsarbomba</taxon>
    </lineage>
</organism>
<keyword evidence="1" id="KW-0472">Membrane</keyword>
<proteinExistence type="predicted"/>
<sequence>MPKGLLLFIGALAIGITVDAFTKQDYASGTFSLIIGVAVLINLIVRWFIDLSMDMGDEE</sequence>
<dbReference type="Proteomes" id="UP000204602">
    <property type="component" value="Segment"/>
</dbReference>
<dbReference type="EMBL" id="KT224359">
    <property type="protein sequence ID" value="ALA13044.1"/>
    <property type="molecule type" value="Genomic_DNA"/>
</dbReference>
<reference evidence="2 3" key="1">
    <citation type="journal article" date="2015" name="Genome Announc.">
        <title>Complete Genome Sequence of Bacillus cereus Group Phage TsarBomba.</title>
        <authorList>
            <person name="Erill I."/>
            <person name="Caruso S.M."/>
        </authorList>
    </citation>
    <scope>NUCLEOTIDE SEQUENCE [LARGE SCALE GENOMIC DNA]</scope>
</reference>